<comment type="caution">
    <text evidence="9">The sequence shown here is derived from an EMBL/GenBank/DDBJ whole genome shotgun (WGS) entry which is preliminary data.</text>
</comment>
<dbReference type="InterPro" id="IPR016454">
    <property type="entry name" value="Cysteine_dSase"/>
</dbReference>
<evidence type="ECO:0000256" key="4">
    <source>
        <dbReference type="ARBA" id="ARBA00022898"/>
    </source>
</evidence>
<name>A0A6A8MA35_9FIRM</name>
<sequence length="394" mass="42978">MIYLDNSSTTKQFSEVTRLMADVAENNFGNPSSLHQLGYESSNVLRKAIAQIDACFPSGGRTIVTSCGTESDNMALVSGSAKLKRQGRKIITTAVEHPAVLRTVERLKEEGWDIVLLPVDKEGTSSIEALEAELDENTVLVSIMTVNNETGTIQPVKKACTMVHNFAKEHGTRIFFHTDGVQAFGKIDLRNSDFDLISISAHKFHGPKGIGALYMKNGVNLPPFIMGGGQERGFRSGTENVPGIAGMGLAAQMSCTDMDEKNKKLSEVNNYLYNGLKANIKDIFINGPETIGTSLDEPGSRCPSLLNISFEGVRGEVLLHTLEQDEIYVSTGSACHSNNTGDSHVLTAMGRKHKEIEGAVRFSLGQFNTVEEMDVAIDRTAKAVERFRRLGSFR</sequence>
<keyword evidence="6" id="KW-0411">Iron-sulfur</keyword>
<dbReference type="PANTHER" id="PTHR11601:SF50">
    <property type="entry name" value="CYSTEINE DESULFURASE ISCS 2-RELATED"/>
    <property type="match status" value="1"/>
</dbReference>
<evidence type="ECO:0000256" key="2">
    <source>
        <dbReference type="ARBA" id="ARBA00006490"/>
    </source>
</evidence>
<evidence type="ECO:0000256" key="6">
    <source>
        <dbReference type="ARBA" id="ARBA00023014"/>
    </source>
</evidence>
<accession>A0A6A8MA35</accession>
<dbReference type="GO" id="GO:0003824">
    <property type="term" value="F:catalytic activity"/>
    <property type="evidence" value="ECO:0007669"/>
    <property type="project" value="UniProtKB-ARBA"/>
</dbReference>
<keyword evidence="5" id="KW-0408">Iron</keyword>
<dbReference type="RefSeq" id="WP_154571735.1">
    <property type="nucleotide sequence ID" value="NZ_VUNB01000001.1"/>
</dbReference>
<evidence type="ECO:0000256" key="5">
    <source>
        <dbReference type="ARBA" id="ARBA00023004"/>
    </source>
</evidence>
<dbReference type="InterPro" id="IPR015422">
    <property type="entry name" value="PyrdxlP-dep_Trfase_small"/>
</dbReference>
<dbReference type="Gene3D" id="3.40.640.10">
    <property type="entry name" value="Type I PLP-dependent aspartate aminotransferase-like (Major domain)"/>
    <property type="match status" value="1"/>
</dbReference>
<evidence type="ECO:0000256" key="1">
    <source>
        <dbReference type="ARBA" id="ARBA00001933"/>
    </source>
</evidence>
<evidence type="ECO:0000256" key="3">
    <source>
        <dbReference type="ARBA" id="ARBA00022723"/>
    </source>
</evidence>
<gene>
    <name evidence="9" type="ORF">FYJ66_01410</name>
</gene>
<dbReference type="InterPro" id="IPR020578">
    <property type="entry name" value="Aminotrans_V_PyrdxlP_BS"/>
</dbReference>
<dbReference type="PIRSF" id="PIRSF005572">
    <property type="entry name" value="NifS"/>
    <property type="match status" value="1"/>
</dbReference>
<keyword evidence="3" id="KW-0479">Metal-binding</keyword>
<keyword evidence="4" id="KW-0663">Pyridoxal phosphate</keyword>
<dbReference type="PANTHER" id="PTHR11601">
    <property type="entry name" value="CYSTEINE DESULFURYLASE FAMILY MEMBER"/>
    <property type="match status" value="1"/>
</dbReference>
<dbReference type="GO" id="GO:0051536">
    <property type="term" value="F:iron-sulfur cluster binding"/>
    <property type="evidence" value="ECO:0007669"/>
    <property type="project" value="UniProtKB-KW"/>
</dbReference>
<dbReference type="InterPro" id="IPR000192">
    <property type="entry name" value="Aminotrans_V_dom"/>
</dbReference>
<dbReference type="Gene3D" id="1.10.260.50">
    <property type="match status" value="1"/>
</dbReference>
<dbReference type="PROSITE" id="PS00595">
    <property type="entry name" value="AA_TRANSFER_CLASS_5"/>
    <property type="match status" value="1"/>
</dbReference>
<organism evidence="9">
    <name type="scientific">Baileyella intestinalis</name>
    <dbReference type="NCBI Taxonomy" id="2606709"/>
    <lineage>
        <taxon>Bacteria</taxon>
        <taxon>Bacillati</taxon>
        <taxon>Bacillota</taxon>
        <taxon>Clostridia</taxon>
        <taxon>Peptostreptococcales</taxon>
        <taxon>Anaerovoracaceae</taxon>
        <taxon>Baileyella</taxon>
    </lineage>
</organism>
<evidence type="ECO:0000259" key="8">
    <source>
        <dbReference type="Pfam" id="PF00266"/>
    </source>
</evidence>
<dbReference type="EMBL" id="VUNB01000001">
    <property type="protein sequence ID" value="MST68267.1"/>
    <property type="molecule type" value="Genomic_DNA"/>
</dbReference>
<dbReference type="InterPro" id="IPR015424">
    <property type="entry name" value="PyrdxlP-dep_Trfase"/>
</dbReference>
<dbReference type="Pfam" id="PF00266">
    <property type="entry name" value="Aminotran_5"/>
    <property type="match status" value="1"/>
</dbReference>
<reference evidence="9" key="1">
    <citation type="submission" date="2019-09" db="EMBL/GenBank/DDBJ databases">
        <title>In-depth cultivation of the pig gut microbiome towards novel bacterial diversity and tailored functional studies.</title>
        <authorList>
            <person name="Wylensek D."/>
            <person name="Hitch T.C.A."/>
            <person name="Clavel T."/>
        </authorList>
    </citation>
    <scope>NUCLEOTIDE SEQUENCE</scope>
    <source>
        <strain evidence="9">RF-744-FAT-WT-3</strain>
    </source>
</reference>
<protein>
    <submittedName>
        <fullName evidence="9">Cysteine desulfurase</fullName>
    </submittedName>
</protein>
<comment type="cofactor">
    <cofactor evidence="1 7">
        <name>pyridoxal 5'-phosphate</name>
        <dbReference type="ChEBI" id="CHEBI:597326"/>
    </cofactor>
</comment>
<dbReference type="Gene3D" id="3.90.1150.10">
    <property type="entry name" value="Aspartate Aminotransferase, domain 1"/>
    <property type="match status" value="1"/>
</dbReference>
<dbReference type="SUPFAM" id="SSF53383">
    <property type="entry name" value="PLP-dependent transferases"/>
    <property type="match status" value="1"/>
</dbReference>
<feature type="domain" description="Aminotransferase class V" evidence="8">
    <location>
        <begin position="2"/>
        <end position="374"/>
    </location>
</feature>
<dbReference type="GO" id="GO:0046872">
    <property type="term" value="F:metal ion binding"/>
    <property type="evidence" value="ECO:0007669"/>
    <property type="project" value="UniProtKB-KW"/>
</dbReference>
<evidence type="ECO:0000256" key="7">
    <source>
        <dbReference type="RuleBase" id="RU004504"/>
    </source>
</evidence>
<evidence type="ECO:0000313" key="9">
    <source>
        <dbReference type="EMBL" id="MST68267.1"/>
    </source>
</evidence>
<dbReference type="InterPro" id="IPR015421">
    <property type="entry name" value="PyrdxlP-dep_Trfase_major"/>
</dbReference>
<comment type="similarity">
    <text evidence="2">Belongs to the class-V pyridoxal-phosphate-dependent aminotransferase family. NifS/IscS subfamily.</text>
</comment>
<proteinExistence type="inferred from homology"/>
<dbReference type="AlphaFoldDB" id="A0A6A8MA35"/>